<evidence type="ECO:0000256" key="4">
    <source>
        <dbReference type="ARBA" id="ARBA00023136"/>
    </source>
</evidence>
<dbReference type="EMBL" id="STFG01000002">
    <property type="protein sequence ID" value="THU04428.1"/>
    <property type="molecule type" value="Genomic_DNA"/>
</dbReference>
<evidence type="ECO:0000256" key="1">
    <source>
        <dbReference type="ARBA" id="ARBA00004141"/>
    </source>
</evidence>
<dbReference type="OrthoDB" id="8912317at2"/>
<proteinExistence type="predicted"/>
<evidence type="ECO:0000256" key="2">
    <source>
        <dbReference type="ARBA" id="ARBA00022692"/>
    </source>
</evidence>
<dbReference type="GO" id="GO:0000271">
    <property type="term" value="P:polysaccharide biosynthetic process"/>
    <property type="evidence" value="ECO:0007669"/>
    <property type="project" value="InterPro"/>
</dbReference>
<protein>
    <submittedName>
        <fullName evidence="7">GtrA family protein</fullName>
    </submittedName>
</protein>
<dbReference type="GO" id="GO:0016020">
    <property type="term" value="C:membrane"/>
    <property type="evidence" value="ECO:0007669"/>
    <property type="project" value="UniProtKB-SubCell"/>
</dbReference>
<organism evidence="7 8">
    <name type="scientific">Lampropedia puyangensis</name>
    <dbReference type="NCBI Taxonomy" id="1330072"/>
    <lineage>
        <taxon>Bacteria</taxon>
        <taxon>Pseudomonadati</taxon>
        <taxon>Pseudomonadota</taxon>
        <taxon>Betaproteobacteria</taxon>
        <taxon>Burkholderiales</taxon>
        <taxon>Comamonadaceae</taxon>
        <taxon>Lampropedia</taxon>
    </lineage>
</organism>
<gene>
    <name evidence="7" type="ORF">E9531_03270</name>
</gene>
<keyword evidence="8" id="KW-1185">Reference proteome</keyword>
<reference evidence="7 8" key="1">
    <citation type="journal article" date="2015" name="Antonie Van Leeuwenhoek">
        <title>Lampropedia puyangensis sp. nov., isolated from symptomatic bark of Populus ? euramericana canker and emended description of Lampropedia hyalina (Ehrenberg 1832) Lee et al. 2004.</title>
        <authorList>
            <person name="Li Y."/>
            <person name="Wang T."/>
            <person name="Piao C.G."/>
            <person name="Wang L.F."/>
            <person name="Tian G.Z."/>
            <person name="Zhu T.H."/>
            <person name="Guo M.W."/>
        </authorList>
    </citation>
    <scope>NUCLEOTIDE SEQUENCE [LARGE SCALE GENOMIC DNA]</scope>
    <source>
        <strain evidence="7 8">2-bin</strain>
    </source>
</reference>
<comment type="subcellular location">
    <subcellularLocation>
        <location evidence="1">Membrane</location>
        <topology evidence="1">Multi-pass membrane protein</topology>
    </subcellularLocation>
</comment>
<comment type="caution">
    <text evidence="7">The sequence shown here is derived from an EMBL/GenBank/DDBJ whole genome shotgun (WGS) entry which is preliminary data.</text>
</comment>
<evidence type="ECO:0000313" key="8">
    <source>
        <dbReference type="Proteomes" id="UP000308917"/>
    </source>
</evidence>
<keyword evidence="2 5" id="KW-0812">Transmembrane</keyword>
<evidence type="ECO:0000256" key="3">
    <source>
        <dbReference type="ARBA" id="ARBA00022989"/>
    </source>
</evidence>
<dbReference type="AlphaFoldDB" id="A0A4S8FA03"/>
<feature type="transmembrane region" description="Helical" evidence="5">
    <location>
        <begin position="21"/>
        <end position="44"/>
    </location>
</feature>
<feature type="transmembrane region" description="Helical" evidence="5">
    <location>
        <begin position="50"/>
        <end position="74"/>
    </location>
</feature>
<accession>A0A4S8FA03</accession>
<evidence type="ECO:0000313" key="7">
    <source>
        <dbReference type="EMBL" id="THU04428.1"/>
    </source>
</evidence>
<evidence type="ECO:0000256" key="5">
    <source>
        <dbReference type="SAM" id="Phobius"/>
    </source>
</evidence>
<feature type="transmembrane region" description="Helical" evidence="5">
    <location>
        <begin position="86"/>
        <end position="108"/>
    </location>
</feature>
<evidence type="ECO:0000259" key="6">
    <source>
        <dbReference type="Pfam" id="PF04138"/>
    </source>
</evidence>
<keyword evidence="4 5" id="KW-0472">Membrane</keyword>
<dbReference type="RefSeq" id="WP_136572323.1">
    <property type="nucleotide sequence ID" value="NZ_STFG01000002.1"/>
</dbReference>
<dbReference type="Proteomes" id="UP000308917">
    <property type="component" value="Unassembled WGS sequence"/>
</dbReference>
<feature type="transmembrane region" description="Helical" evidence="5">
    <location>
        <begin position="120"/>
        <end position="139"/>
    </location>
</feature>
<dbReference type="Pfam" id="PF04138">
    <property type="entry name" value="GtrA_DPMS_TM"/>
    <property type="match status" value="1"/>
</dbReference>
<feature type="domain" description="GtrA/DPMS transmembrane" evidence="6">
    <location>
        <begin position="31"/>
        <end position="139"/>
    </location>
</feature>
<sequence length="148" mass="16561">MLRPASTIVDTLRQTWHRHATLFKDLSLAGASFALDLGLFALFLHLSGHVVVSVIFARLLSALFNFIGNRVFVFKGAHHHALRTQLIGYVVLAVAMMLASAAAVQWLVHSWQWPAVPTKAGVDVLLYIASFAIRSTWLFRLQPHQPHR</sequence>
<dbReference type="InterPro" id="IPR007267">
    <property type="entry name" value="GtrA_DPMS_TM"/>
</dbReference>
<keyword evidence="3 5" id="KW-1133">Transmembrane helix</keyword>
<name>A0A4S8FA03_9BURK</name>